<evidence type="ECO:0000313" key="10">
    <source>
        <dbReference type="Proteomes" id="UP000295404"/>
    </source>
</evidence>
<evidence type="ECO:0000313" key="8">
    <source>
        <dbReference type="EMBL" id="TCL12810.1"/>
    </source>
</evidence>
<name>A0A285EWY4_9EURY</name>
<reference evidence="7" key="1">
    <citation type="submission" date="2017-09" db="EMBL/GenBank/DDBJ databases">
        <authorList>
            <person name="Ehlers B."/>
            <person name="Leendertz F.H."/>
        </authorList>
    </citation>
    <scope>NUCLEOTIDE SEQUENCE [LARGE SCALE GENOMIC DNA]</scope>
    <source>
        <strain evidence="7">WG-1MB</strain>
    </source>
</reference>
<dbReference type="EMBL" id="OBDR01000002">
    <property type="protein sequence ID" value="SNY03562.1"/>
    <property type="molecule type" value="Genomic_DNA"/>
</dbReference>
<feature type="domain" description="DUF8061" evidence="6">
    <location>
        <begin position="287"/>
        <end position="363"/>
    </location>
</feature>
<protein>
    <recommendedName>
        <fullName evidence="11">Radical SAM protein</fullName>
    </recommendedName>
</protein>
<dbReference type="GO" id="GO:0003824">
    <property type="term" value="F:catalytic activity"/>
    <property type="evidence" value="ECO:0007669"/>
    <property type="project" value="InterPro"/>
</dbReference>
<dbReference type="Pfam" id="PF26257">
    <property type="entry name" value="DUF8061"/>
    <property type="match status" value="1"/>
</dbReference>
<accession>A0A285EWY4</accession>
<proteinExistence type="predicted"/>
<keyword evidence="2" id="KW-0479">Metal-binding</keyword>
<feature type="domain" description="Radical SAM core" evidence="5">
    <location>
        <begin position="47"/>
        <end position="154"/>
    </location>
</feature>
<evidence type="ECO:0000256" key="3">
    <source>
        <dbReference type="ARBA" id="ARBA00023004"/>
    </source>
</evidence>
<evidence type="ECO:0008006" key="11">
    <source>
        <dbReference type="Google" id="ProtNLM"/>
    </source>
</evidence>
<dbReference type="AlphaFoldDB" id="A0A285EWY4"/>
<dbReference type="PANTHER" id="PTHR43288">
    <property type="entry name" value="BIOTIN SYNTHASE-RELATED PROTEIN, RADICAL SAM SUPERFAMILY"/>
    <property type="match status" value="1"/>
</dbReference>
<keyword evidence="3" id="KW-0408">Iron</keyword>
<dbReference type="SUPFAM" id="SSF102114">
    <property type="entry name" value="Radical SAM enzymes"/>
    <property type="match status" value="1"/>
</dbReference>
<dbReference type="GO" id="GO:0046872">
    <property type="term" value="F:metal ion binding"/>
    <property type="evidence" value="ECO:0007669"/>
    <property type="project" value="UniProtKB-KW"/>
</dbReference>
<dbReference type="PANTHER" id="PTHR43288:SF1">
    <property type="entry name" value="GLYCYL-RADICAL ENZYME ACTIVATING ENZYME MJ0021-RELATED"/>
    <property type="match status" value="1"/>
</dbReference>
<evidence type="ECO:0000256" key="4">
    <source>
        <dbReference type="ARBA" id="ARBA00023014"/>
    </source>
</evidence>
<dbReference type="InterPro" id="IPR058240">
    <property type="entry name" value="rSAM_sf"/>
</dbReference>
<keyword evidence="9" id="KW-1185">Reference proteome</keyword>
<keyword evidence="4" id="KW-0411">Iron-sulfur</keyword>
<dbReference type="InterPro" id="IPR040087">
    <property type="entry name" value="MJ0021-like"/>
</dbReference>
<dbReference type="InterPro" id="IPR058374">
    <property type="entry name" value="DUF8061"/>
</dbReference>
<organism evidence="7 9">
    <name type="scientific">Methanohalophilus euhalobius</name>
    <dbReference type="NCBI Taxonomy" id="51203"/>
    <lineage>
        <taxon>Archaea</taxon>
        <taxon>Methanobacteriati</taxon>
        <taxon>Methanobacteriota</taxon>
        <taxon>Stenosarchaea group</taxon>
        <taxon>Methanomicrobia</taxon>
        <taxon>Methanosarcinales</taxon>
        <taxon>Methanosarcinaceae</taxon>
        <taxon>Methanohalophilus</taxon>
    </lineage>
</organism>
<dbReference type="PROSITE" id="PS51257">
    <property type="entry name" value="PROKAR_LIPOPROTEIN"/>
    <property type="match status" value="1"/>
</dbReference>
<dbReference type="Pfam" id="PF04055">
    <property type="entry name" value="Radical_SAM"/>
    <property type="match status" value="1"/>
</dbReference>
<gene>
    <name evidence="8" type="ORF">C7960_2089</name>
    <name evidence="7" type="ORF">SAMN06295989_10272</name>
</gene>
<dbReference type="InterPro" id="IPR013785">
    <property type="entry name" value="Aldolase_TIM"/>
</dbReference>
<dbReference type="EMBL" id="SMMS01000001">
    <property type="protein sequence ID" value="TCL12810.1"/>
    <property type="molecule type" value="Genomic_DNA"/>
</dbReference>
<dbReference type="Proteomes" id="UP000295404">
    <property type="component" value="Unassembled WGS sequence"/>
</dbReference>
<evidence type="ECO:0000256" key="1">
    <source>
        <dbReference type="ARBA" id="ARBA00022691"/>
    </source>
</evidence>
<dbReference type="SFLD" id="SFLDS00029">
    <property type="entry name" value="Radical_SAM"/>
    <property type="match status" value="1"/>
</dbReference>
<reference evidence="9" key="2">
    <citation type="submission" date="2017-09" db="EMBL/GenBank/DDBJ databases">
        <authorList>
            <person name="Varghese N."/>
            <person name="Submissions S."/>
        </authorList>
    </citation>
    <scope>NUCLEOTIDE SEQUENCE [LARGE SCALE GENOMIC DNA]</scope>
    <source>
        <strain evidence="9">WG-1MB</strain>
    </source>
</reference>
<dbReference type="Proteomes" id="UP000217726">
    <property type="component" value="Unassembled WGS sequence"/>
</dbReference>
<evidence type="ECO:0000259" key="5">
    <source>
        <dbReference type="Pfam" id="PF04055"/>
    </source>
</evidence>
<dbReference type="InterPro" id="IPR007197">
    <property type="entry name" value="rSAM"/>
</dbReference>
<dbReference type="SFLD" id="SFLDG01108">
    <property type="entry name" value="Uncharacterised_Radical_SAM_Su"/>
    <property type="match status" value="1"/>
</dbReference>
<evidence type="ECO:0000313" key="7">
    <source>
        <dbReference type="EMBL" id="SNY03562.1"/>
    </source>
</evidence>
<keyword evidence="1" id="KW-0949">S-adenosyl-L-methionine</keyword>
<evidence type="ECO:0000259" key="6">
    <source>
        <dbReference type="Pfam" id="PF26257"/>
    </source>
</evidence>
<evidence type="ECO:0000313" key="9">
    <source>
        <dbReference type="Proteomes" id="UP000217726"/>
    </source>
</evidence>
<dbReference type="Gene3D" id="3.20.20.70">
    <property type="entry name" value="Aldolase class I"/>
    <property type="match status" value="1"/>
</dbReference>
<reference evidence="8 10" key="3">
    <citation type="submission" date="2019-03" db="EMBL/GenBank/DDBJ databases">
        <title>Subsurface microbial communities from deep shales in Ohio and West Virginia, USA.</title>
        <authorList>
            <person name="Wrighton K."/>
        </authorList>
    </citation>
    <scope>NUCLEOTIDE SEQUENCE [LARGE SCALE GENOMIC DNA]</scope>
    <source>
        <strain evidence="8 10">WG1_MB</strain>
    </source>
</reference>
<dbReference type="CDD" id="cd01335">
    <property type="entry name" value="Radical_SAM"/>
    <property type="match status" value="1"/>
</dbReference>
<evidence type="ECO:0000256" key="2">
    <source>
        <dbReference type="ARBA" id="ARBA00022723"/>
    </source>
</evidence>
<dbReference type="GO" id="GO:0051536">
    <property type="term" value="F:iron-sulfur cluster binding"/>
    <property type="evidence" value="ECO:0007669"/>
    <property type="project" value="UniProtKB-KW"/>
</dbReference>
<sequence>MGKEKVIYLYIHAKAMANIQQAEAGSFYSYLSTGCKMCRDGAKMVLYITGRCGKNCFYCPLSEERKGDAAYANERKVQCDDEVIEESMRMQALGTGITGGEPLLEMGKVLHYIHLLKSTFGQKYHIHLYTALPVDEKAINNLVEAGLDEIRFHPPLQEWENIKKSKFKTAILNCKQAELETGIEVPAIEGIGKFADLCDNVDCYINFNELEFTDTNYRELHRRGYRLKDDISNAVAGSRDSALKVIKLFRRGHFCSSAYKDAIQLRKRLIRIAENTSRSFDEITDDGTIIFGIIHTKNTAKILEQLQEFEVPEEMYEIKENIIEIASWILEDIADDIRDISDKIEIIERYPTSDGLIVESMPV</sequence>